<keyword evidence="2" id="KW-1185">Reference proteome</keyword>
<name>A0A4D6NM47_VIGUN</name>
<sequence>MTRYHVSIIDLKDEDLSADFGDYLQQGNFKNIVLHGLQKTVKCKLLLRNTPKKSNKIGSG</sequence>
<dbReference type="Proteomes" id="UP000501690">
    <property type="component" value="Linkage Group LG11"/>
</dbReference>
<dbReference type="EMBL" id="CP039355">
    <property type="protein sequence ID" value="QCE14388.1"/>
    <property type="molecule type" value="Genomic_DNA"/>
</dbReference>
<gene>
    <name evidence="1" type="ORF">DEO72_LG11g1388</name>
</gene>
<protein>
    <submittedName>
        <fullName evidence="1">Uncharacterized protein</fullName>
    </submittedName>
</protein>
<evidence type="ECO:0000313" key="2">
    <source>
        <dbReference type="Proteomes" id="UP000501690"/>
    </source>
</evidence>
<accession>A0A4D6NM47</accession>
<evidence type="ECO:0000313" key="1">
    <source>
        <dbReference type="EMBL" id="QCE14388.1"/>
    </source>
</evidence>
<proteinExistence type="predicted"/>
<organism evidence="1 2">
    <name type="scientific">Vigna unguiculata</name>
    <name type="common">Cowpea</name>
    <dbReference type="NCBI Taxonomy" id="3917"/>
    <lineage>
        <taxon>Eukaryota</taxon>
        <taxon>Viridiplantae</taxon>
        <taxon>Streptophyta</taxon>
        <taxon>Embryophyta</taxon>
        <taxon>Tracheophyta</taxon>
        <taxon>Spermatophyta</taxon>
        <taxon>Magnoliopsida</taxon>
        <taxon>eudicotyledons</taxon>
        <taxon>Gunneridae</taxon>
        <taxon>Pentapetalae</taxon>
        <taxon>rosids</taxon>
        <taxon>fabids</taxon>
        <taxon>Fabales</taxon>
        <taxon>Fabaceae</taxon>
        <taxon>Papilionoideae</taxon>
        <taxon>50 kb inversion clade</taxon>
        <taxon>NPAAA clade</taxon>
        <taxon>indigoferoid/millettioid clade</taxon>
        <taxon>Phaseoleae</taxon>
        <taxon>Vigna</taxon>
    </lineage>
</organism>
<reference evidence="1 2" key="1">
    <citation type="submission" date="2019-04" db="EMBL/GenBank/DDBJ databases">
        <title>An improved genome assembly and genetic linkage map for asparagus bean, Vigna unguiculata ssp. sesquipedialis.</title>
        <authorList>
            <person name="Xia Q."/>
            <person name="Zhang R."/>
            <person name="Dong Y."/>
        </authorList>
    </citation>
    <scope>NUCLEOTIDE SEQUENCE [LARGE SCALE GENOMIC DNA]</scope>
    <source>
        <tissue evidence="1">Leaf</tissue>
    </source>
</reference>
<dbReference type="AlphaFoldDB" id="A0A4D6NM47"/>